<proteinExistence type="predicted"/>
<dbReference type="EMBL" id="LS483476">
    <property type="protein sequence ID" value="SQI55834.1"/>
    <property type="molecule type" value="Genomic_DNA"/>
</dbReference>
<name>A0A2X4Z5B1_LEDLE</name>
<protein>
    <submittedName>
        <fullName evidence="1">Uncharacterized protein</fullName>
    </submittedName>
</protein>
<sequence>MRVNDHSRITSSNAVQFSTLDFRQPLEGENDMMTGQAVSEIGVSLNNVQALKKQLEKS</sequence>
<evidence type="ECO:0000313" key="2">
    <source>
        <dbReference type="Proteomes" id="UP000249134"/>
    </source>
</evidence>
<reference evidence="1 2" key="1">
    <citation type="submission" date="2018-06" db="EMBL/GenBank/DDBJ databases">
        <authorList>
            <consortium name="Pathogen Informatics"/>
            <person name="Doyle S."/>
        </authorList>
    </citation>
    <scope>NUCLEOTIDE SEQUENCE [LARGE SCALE GENOMIC DNA]</scope>
    <source>
        <strain evidence="1 2">NCTC4824</strain>
    </source>
</reference>
<dbReference type="Proteomes" id="UP000249134">
    <property type="component" value="Chromosome 1"/>
</dbReference>
<evidence type="ECO:0000313" key="1">
    <source>
        <dbReference type="EMBL" id="SQI55834.1"/>
    </source>
</evidence>
<organism evidence="1 2">
    <name type="scientific">Lederbergia lenta</name>
    <name type="common">Bacillus lentus</name>
    <dbReference type="NCBI Taxonomy" id="1467"/>
    <lineage>
        <taxon>Bacteria</taxon>
        <taxon>Bacillati</taxon>
        <taxon>Bacillota</taxon>
        <taxon>Bacilli</taxon>
        <taxon>Bacillales</taxon>
        <taxon>Bacillaceae</taxon>
        <taxon>Lederbergia</taxon>
    </lineage>
</organism>
<gene>
    <name evidence="1" type="ORF">NCTC4824_01584</name>
</gene>
<dbReference type="KEGG" id="blen:NCTC4824_01584"/>
<accession>A0A2X4Z5B1</accession>
<dbReference type="AlphaFoldDB" id="A0A2X4Z5B1"/>
<dbReference type="RefSeq" id="WP_157419480.1">
    <property type="nucleotide sequence ID" value="NZ_CBCSGM010000001.1"/>
</dbReference>
<keyword evidence="2" id="KW-1185">Reference proteome</keyword>